<dbReference type="Proteomes" id="UP000887458">
    <property type="component" value="Unassembled WGS sequence"/>
</dbReference>
<feature type="chain" id="PRO_5047482444" evidence="1">
    <location>
        <begin position="23"/>
        <end position="63"/>
    </location>
</feature>
<feature type="signal peptide" evidence="1">
    <location>
        <begin position="1"/>
        <end position="22"/>
    </location>
</feature>
<reference evidence="2 3" key="2">
    <citation type="journal article" date="2022" name="Mol. Biol. Evol.">
        <title>Comparative Genomics Reveals Insights into the Divergent Evolution of Astigmatic Mites and Household Pest Adaptations.</title>
        <authorList>
            <person name="Xiong Q."/>
            <person name="Wan A.T."/>
            <person name="Liu X."/>
            <person name="Fung C.S."/>
            <person name="Xiao X."/>
            <person name="Malainual N."/>
            <person name="Hou J."/>
            <person name="Wang L."/>
            <person name="Wang M."/>
            <person name="Yang K.Y."/>
            <person name="Cui Y."/>
            <person name="Leung E.L."/>
            <person name="Nong W."/>
            <person name="Shin S.K."/>
            <person name="Au S.W."/>
            <person name="Jeong K.Y."/>
            <person name="Chew F.T."/>
            <person name="Hui J.H."/>
            <person name="Leung T.F."/>
            <person name="Tungtrongchitr A."/>
            <person name="Zhong N."/>
            <person name="Liu Z."/>
            <person name="Tsui S.K."/>
        </authorList>
    </citation>
    <scope>NUCLEOTIDE SEQUENCE [LARGE SCALE GENOMIC DNA]</scope>
    <source>
        <strain evidence="2">Derp</strain>
    </source>
</reference>
<evidence type="ECO:0000313" key="2">
    <source>
        <dbReference type="EMBL" id="KAH9414700.1"/>
    </source>
</evidence>
<organism evidence="2 3">
    <name type="scientific">Dermatophagoides pteronyssinus</name>
    <name type="common">European house dust mite</name>
    <dbReference type="NCBI Taxonomy" id="6956"/>
    <lineage>
        <taxon>Eukaryota</taxon>
        <taxon>Metazoa</taxon>
        <taxon>Ecdysozoa</taxon>
        <taxon>Arthropoda</taxon>
        <taxon>Chelicerata</taxon>
        <taxon>Arachnida</taxon>
        <taxon>Acari</taxon>
        <taxon>Acariformes</taxon>
        <taxon>Sarcoptiformes</taxon>
        <taxon>Astigmata</taxon>
        <taxon>Psoroptidia</taxon>
        <taxon>Analgoidea</taxon>
        <taxon>Pyroglyphidae</taxon>
        <taxon>Dermatophagoidinae</taxon>
        <taxon>Dermatophagoides</taxon>
    </lineage>
</organism>
<reference evidence="2 3" key="1">
    <citation type="journal article" date="2018" name="J. Allergy Clin. Immunol.">
        <title>High-quality assembly of Dermatophagoides pteronyssinus genome and transcriptome reveals a wide range of novel allergens.</title>
        <authorList>
            <person name="Liu X.Y."/>
            <person name="Yang K.Y."/>
            <person name="Wang M.Q."/>
            <person name="Kwok J.S."/>
            <person name="Zeng X."/>
            <person name="Yang Z."/>
            <person name="Xiao X.J."/>
            <person name="Lau C.P."/>
            <person name="Li Y."/>
            <person name="Huang Z.M."/>
            <person name="Ba J.G."/>
            <person name="Yim A.K."/>
            <person name="Ouyang C.Y."/>
            <person name="Ngai S.M."/>
            <person name="Chan T.F."/>
            <person name="Leung E.L."/>
            <person name="Liu L."/>
            <person name="Liu Z.G."/>
            <person name="Tsui S.K."/>
        </authorList>
    </citation>
    <scope>NUCLEOTIDE SEQUENCE [LARGE SCALE GENOMIC DNA]</scope>
    <source>
        <strain evidence="2">Derp</strain>
    </source>
</reference>
<gene>
    <name evidence="2" type="ORF">DERP_008540</name>
</gene>
<proteinExistence type="predicted"/>
<protein>
    <submittedName>
        <fullName evidence="2">Uncharacterized protein</fullName>
    </submittedName>
</protein>
<keyword evidence="1" id="KW-0732">Signal</keyword>
<name>A0ABQ8IWL9_DERPT</name>
<comment type="caution">
    <text evidence="2">The sequence shown here is derived from an EMBL/GenBank/DDBJ whole genome shotgun (WGS) entry which is preliminary data.</text>
</comment>
<accession>A0ABQ8IWL9</accession>
<sequence>MIVAVGCCCLVICTLTFDLNLGQNHFQRCVQFFENDKRKGNTILKIKTIFLCSHVKMYIRVYG</sequence>
<evidence type="ECO:0000313" key="3">
    <source>
        <dbReference type="Proteomes" id="UP000887458"/>
    </source>
</evidence>
<dbReference type="EMBL" id="NJHN03000105">
    <property type="protein sequence ID" value="KAH9414700.1"/>
    <property type="molecule type" value="Genomic_DNA"/>
</dbReference>
<keyword evidence="3" id="KW-1185">Reference proteome</keyword>
<evidence type="ECO:0000256" key="1">
    <source>
        <dbReference type="SAM" id="SignalP"/>
    </source>
</evidence>